<reference evidence="1 2" key="1">
    <citation type="journal article" date="2006" name="Nature">
        <title>Global trends of whole-genome duplications revealed by the ciliate Paramecium tetraurelia.</title>
        <authorList>
            <consortium name="Genoscope"/>
            <person name="Aury J.-M."/>
            <person name="Jaillon O."/>
            <person name="Duret L."/>
            <person name="Noel B."/>
            <person name="Jubin C."/>
            <person name="Porcel B.M."/>
            <person name="Segurens B."/>
            <person name="Daubin V."/>
            <person name="Anthouard V."/>
            <person name="Aiach N."/>
            <person name="Arnaiz O."/>
            <person name="Billaut A."/>
            <person name="Beisson J."/>
            <person name="Blanc I."/>
            <person name="Bouhouche K."/>
            <person name="Camara F."/>
            <person name="Duharcourt S."/>
            <person name="Guigo R."/>
            <person name="Gogendeau D."/>
            <person name="Katinka M."/>
            <person name="Keller A.-M."/>
            <person name="Kissmehl R."/>
            <person name="Klotz C."/>
            <person name="Koll F."/>
            <person name="Le Moue A."/>
            <person name="Lepere C."/>
            <person name="Malinsky S."/>
            <person name="Nowacki M."/>
            <person name="Nowak J.K."/>
            <person name="Plattner H."/>
            <person name="Poulain J."/>
            <person name="Ruiz F."/>
            <person name="Serrano V."/>
            <person name="Zagulski M."/>
            <person name="Dessen P."/>
            <person name="Betermier M."/>
            <person name="Weissenbach J."/>
            <person name="Scarpelli C."/>
            <person name="Schachter V."/>
            <person name="Sperling L."/>
            <person name="Meyer E."/>
            <person name="Cohen J."/>
            <person name="Wincker P."/>
        </authorList>
    </citation>
    <scope>NUCLEOTIDE SEQUENCE [LARGE SCALE GENOMIC DNA]</scope>
    <source>
        <strain evidence="1 2">Stock d4-2</strain>
    </source>
</reference>
<dbReference type="Proteomes" id="UP000000600">
    <property type="component" value="Unassembled WGS sequence"/>
</dbReference>
<dbReference type="EMBL" id="CT868050">
    <property type="protein sequence ID" value="CAK67037.1"/>
    <property type="molecule type" value="Genomic_DNA"/>
</dbReference>
<sequence length="233" mass="28609">MNEFIFDQLDQFKDDWKQEILLFGLDYWNKTKKLDDIKKQEIITLKDSVQIDQGLEIPILQREYILEPNIDTEEIDKFYFNLNIYHYQKIVKCILLNITQINIIQQYSFLRYFICNNYLFLLDYILFIHWQYKHLRGKIVMELDVSFKIIQSLEDCTLIEQNYVIIFEDVLQIIKKLKIYIIFFIQGFKGLEIYDQQNFFIKQFKLVFHFTQSRQMAQNNDEMKQQFDNIHDK</sequence>
<gene>
    <name evidence="1" type="ORF">GSPATT00036170001</name>
</gene>
<dbReference type="KEGG" id="ptm:GSPATT00036170001"/>
<dbReference type="GeneID" id="5020209"/>
<accession>A0C8C0</accession>
<dbReference type="AlphaFoldDB" id="A0C8C0"/>
<evidence type="ECO:0000313" key="1">
    <source>
        <dbReference type="EMBL" id="CAK67037.1"/>
    </source>
</evidence>
<proteinExistence type="predicted"/>
<protein>
    <submittedName>
        <fullName evidence="1">Uncharacterized protein</fullName>
    </submittedName>
</protein>
<evidence type="ECO:0000313" key="2">
    <source>
        <dbReference type="Proteomes" id="UP000000600"/>
    </source>
</evidence>
<dbReference type="InParanoid" id="A0C8C0"/>
<organism evidence="1 2">
    <name type="scientific">Paramecium tetraurelia</name>
    <dbReference type="NCBI Taxonomy" id="5888"/>
    <lineage>
        <taxon>Eukaryota</taxon>
        <taxon>Sar</taxon>
        <taxon>Alveolata</taxon>
        <taxon>Ciliophora</taxon>
        <taxon>Intramacronucleata</taxon>
        <taxon>Oligohymenophorea</taxon>
        <taxon>Peniculida</taxon>
        <taxon>Parameciidae</taxon>
        <taxon>Paramecium</taxon>
    </lineage>
</organism>
<dbReference type="RefSeq" id="XP_001434434.1">
    <property type="nucleotide sequence ID" value="XM_001434397.1"/>
</dbReference>
<dbReference type="HOGENOM" id="CLU_1191876_0_0_1"/>
<keyword evidence="2" id="KW-1185">Reference proteome</keyword>
<name>A0C8C0_PARTE</name>